<dbReference type="Proteomes" id="UP001156882">
    <property type="component" value="Unassembled WGS sequence"/>
</dbReference>
<protein>
    <submittedName>
        <fullName evidence="1">Uncharacterized protein</fullName>
    </submittedName>
</protein>
<reference evidence="2" key="1">
    <citation type="journal article" date="2019" name="Int. J. Syst. Evol. Microbiol.">
        <title>The Global Catalogue of Microorganisms (GCM) 10K type strain sequencing project: providing services to taxonomists for standard genome sequencing and annotation.</title>
        <authorList>
            <consortium name="The Broad Institute Genomics Platform"/>
            <consortium name="The Broad Institute Genome Sequencing Center for Infectious Disease"/>
            <person name="Wu L."/>
            <person name="Ma J."/>
        </authorList>
    </citation>
    <scope>NUCLEOTIDE SEQUENCE [LARGE SCALE GENOMIC DNA]</scope>
    <source>
        <strain evidence="2">NBRC 101365</strain>
    </source>
</reference>
<keyword evidence="2" id="KW-1185">Reference proteome</keyword>
<dbReference type="EMBL" id="BSPC01000009">
    <property type="protein sequence ID" value="GLS18106.1"/>
    <property type="molecule type" value="Genomic_DNA"/>
</dbReference>
<name>A0ABQ6CCX0_9HYPH</name>
<sequence>MSKHPQPGHCQIIPFRPQGEIQIFEEEPGDVWSVCHVHKGNRCSVFPFGFDHPQKAVAPARQYAKDTGIPFAENGDVSLHLEADGWCVDHLSRSGDSAALLERGIRTQAEAALLAEKWASKFGALFFRPYIYVPKGGAA</sequence>
<comment type="caution">
    <text evidence="1">The sequence shown here is derived from an EMBL/GenBank/DDBJ whole genome shotgun (WGS) entry which is preliminary data.</text>
</comment>
<organism evidence="1 2">
    <name type="scientific">Labrys miyagiensis</name>
    <dbReference type="NCBI Taxonomy" id="346912"/>
    <lineage>
        <taxon>Bacteria</taxon>
        <taxon>Pseudomonadati</taxon>
        <taxon>Pseudomonadota</taxon>
        <taxon>Alphaproteobacteria</taxon>
        <taxon>Hyphomicrobiales</taxon>
        <taxon>Xanthobacteraceae</taxon>
        <taxon>Labrys</taxon>
    </lineage>
</organism>
<evidence type="ECO:0000313" key="2">
    <source>
        <dbReference type="Proteomes" id="UP001156882"/>
    </source>
</evidence>
<accession>A0ABQ6CCX0</accession>
<dbReference type="RefSeq" id="WP_284310930.1">
    <property type="nucleotide sequence ID" value="NZ_BSPC01000009.1"/>
</dbReference>
<evidence type="ECO:0000313" key="1">
    <source>
        <dbReference type="EMBL" id="GLS18106.1"/>
    </source>
</evidence>
<proteinExistence type="predicted"/>
<gene>
    <name evidence="1" type="ORF">GCM10007874_11220</name>
</gene>